<dbReference type="CDD" id="cd02042">
    <property type="entry name" value="ParAB_family"/>
    <property type="match status" value="1"/>
</dbReference>
<sequence length="262" mass="29971">MMKKEKELLVAIASQKGGVGKSVFTVLLASVLHYRKGLRVAVVDCDSPQHSIALMRERDMESVMKNDDLKVNLYRQYERIRKPAYPVIKSDPEKAVEDLRRYMDEKGETFDIVLFDLPGTLRSEGVVHTVSAMDYIFVPLKADNIVMQSSLQFAKVLEEELIAKGNCNLKGIRLFWNMVDRRGRKDLYDAWNRVIHRMGLRLLSSHIPNTLRYNREADTVCKGIFRSTLFPPDPRQEKGSGLPELVEEICPAIGLEESDTDR</sequence>
<dbReference type="PANTHER" id="PTHR13696:SF52">
    <property type="entry name" value="PARA FAMILY PROTEIN CT_582"/>
    <property type="match status" value="1"/>
</dbReference>
<name>A0A1I4Q8M1_9BACE</name>
<gene>
    <name evidence="2" type="ORF">SAMN05216250_10410</name>
</gene>
<evidence type="ECO:0000259" key="1">
    <source>
        <dbReference type="Pfam" id="PF01656"/>
    </source>
</evidence>
<reference evidence="2 3" key="1">
    <citation type="submission" date="2016-10" db="EMBL/GenBank/DDBJ databases">
        <authorList>
            <person name="de Groot N.N."/>
        </authorList>
    </citation>
    <scope>NUCLEOTIDE SEQUENCE [LARGE SCALE GENOMIC DNA]</scope>
    <source>
        <strain evidence="2 3">NLAE-zl-C202</strain>
    </source>
</reference>
<dbReference type="InterPro" id="IPR027417">
    <property type="entry name" value="P-loop_NTPase"/>
</dbReference>
<feature type="domain" description="CobQ/CobB/MinD/ParA nucleotide binding" evidence="1">
    <location>
        <begin position="10"/>
        <end position="215"/>
    </location>
</feature>
<dbReference type="InterPro" id="IPR050678">
    <property type="entry name" value="DNA_Partitioning_ATPase"/>
</dbReference>
<dbReference type="Proteomes" id="UP000183766">
    <property type="component" value="Unassembled WGS sequence"/>
</dbReference>
<evidence type="ECO:0000313" key="2">
    <source>
        <dbReference type="EMBL" id="SFM36452.1"/>
    </source>
</evidence>
<dbReference type="EMBL" id="FOUM01000004">
    <property type="protein sequence ID" value="SFM36452.1"/>
    <property type="molecule type" value="Genomic_DNA"/>
</dbReference>
<dbReference type="AlphaFoldDB" id="A0A1I4Q8M1"/>
<dbReference type="SUPFAM" id="SSF52540">
    <property type="entry name" value="P-loop containing nucleoside triphosphate hydrolases"/>
    <property type="match status" value="1"/>
</dbReference>
<protein>
    <submittedName>
        <fullName evidence="2">Cellulose biosynthesis protein BcsQ</fullName>
    </submittedName>
</protein>
<evidence type="ECO:0000313" key="3">
    <source>
        <dbReference type="Proteomes" id="UP000183766"/>
    </source>
</evidence>
<dbReference type="Pfam" id="PF01656">
    <property type="entry name" value="CbiA"/>
    <property type="match status" value="1"/>
</dbReference>
<organism evidence="2 3">
    <name type="scientific">Bacteroides xylanisolvens</name>
    <dbReference type="NCBI Taxonomy" id="371601"/>
    <lineage>
        <taxon>Bacteria</taxon>
        <taxon>Pseudomonadati</taxon>
        <taxon>Bacteroidota</taxon>
        <taxon>Bacteroidia</taxon>
        <taxon>Bacteroidales</taxon>
        <taxon>Bacteroidaceae</taxon>
        <taxon>Bacteroides</taxon>
    </lineage>
</organism>
<dbReference type="PANTHER" id="PTHR13696">
    <property type="entry name" value="P-LOOP CONTAINING NUCLEOSIDE TRIPHOSPHATE HYDROLASE"/>
    <property type="match status" value="1"/>
</dbReference>
<dbReference type="InterPro" id="IPR002586">
    <property type="entry name" value="CobQ/CobB/MinD/ParA_Nub-bd_dom"/>
</dbReference>
<dbReference type="RefSeq" id="WP_074908865.1">
    <property type="nucleotide sequence ID" value="NZ_FOUM01000004.1"/>
</dbReference>
<dbReference type="Gene3D" id="3.40.50.300">
    <property type="entry name" value="P-loop containing nucleotide triphosphate hydrolases"/>
    <property type="match status" value="1"/>
</dbReference>
<accession>A0A1I4Q8M1</accession>
<proteinExistence type="predicted"/>